<reference evidence="1" key="1">
    <citation type="submission" date="2022-08" db="EMBL/GenBank/DDBJ databases">
        <authorList>
            <person name="Kallberg Y."/>
            <person name="Tangrot J."/>
            <person name="Rosling A."/>
        </authorList>
    </citation>
    <scope>NUCLEOTIDE SEQUENCE</scope>
    <source>
        <strain evidence="1">Wild A</strain>
    </source>
</reference>
<dbReference type="EMBL" id="CAMKVN010001515">
    <property type="protein sequence ID" value="CAI2176513.1"/>
    <property type="molecule type" value="Genomic_DNA"/>
</dbReference>
<dbReference type="InterPro" id="IPR036388">
    <property type="entry name" value="WH-like_DNA-bd_sf"/>
</dbReference>
<dbReference type="SUPFAM" id="SSF52540">
    <property type="entry name" value="P-loop containing nucleoside triphosphate hydrolases"/>
    <property type="match status" value="1"/>
</dbReference>
<organism evidence="1 2">
    <name type="scientific">Funneliformis geosporum</name>
    <dbReference type="NCBI Taxonomy" id="1117311"/>
    <lineage>
        <taxon>Eukaryota</taxon>
        <taxon>Fungi</taxon>
        <taxon>Fungi incertae sedis</taxon>
        <taxon>Mucoromycota</taxon>
        <taxon>Glomeromycotina</taxon>
        <taxon>Glomeromycetes</taxon>
        <taxon>Glomerales</taxon>
        <taxon>Glomeraceae</taxon>
        <taxon>Funneliformis</taxon>
    </lineage>
</organism>
<name>A0A9W4SP79_9GLOM</name>
<keyword evidence="2" id="KW-1185">Reference proteome</keyword>
<dbReference type="OrthoDB" id="2420251at2759"/>
<dbReference type="Proteomes" id="UP001153678">
    <property type="component" value="Unassembled WGS sequence"/>
</dbReference>
<evidence type="ECO:0000313" key="2">
    <source>
        <dbReference type="Proteomes" id="UP001153678"/>
    </source>
</evidence>
<accession>A0A9W4SP79</accession>
<sequence length="192" mass="22258">MGINSSDIHLIIHCMGPLNMMNLVQQIGREEHDGSESRSVIFYSIKKDLRTNFVILAKNREIHYYLWNGDSVHSPCLKCDNCKNQIKELLTCENCIGDILYLLDIVEEMGNSNCEITEDDVVEIFCKSNTKKIRESVRSYVEQKISLYYSSPNAQNLSASMFIVRLIAEAKMRVMEDSWYYWDKLSQIIPIN</sequence>
<gene>
    <name evidence="1" type="ORF">FWILDA_LOCUS7620</name>
</gene>
<protein>
    <submittedName>
        <fullName evidence="1">18737_t:CDS:1</fullName>
    </submittedName>
</protein>
<dbReference type="InterPro" id="IPR027417">
    <property type="entry name" value="P-loop_NTPase"/>
</dbReference>
<comment type="caution">
    <text evidence="1">The sequence shown here is derived from an EMBL/GenBank/DDBJ whole genome shotgun (WGS) entry which is preliminary data.</text>
</comment>
<proteinExistence type="predicted"/>
<dbReference type="Gene3D" id="1.10.10.10">
    <property type="entry name" value="Winged helix-like DNA-binding domain superfamily/Winged helix DNA-binding domain"/>
    <property type="match status" value="1"/>
</dbReference>
<dbReference type="AlphaFoldDB" id="A0A9W4SP79"/>
<evidence type="ECO:0000313" key="1">
    <source>
        <dbReference type="EMBL" id="CAI2176513.1"/>
    </source>
</evidence>
<dbReference type="Gene3D" id="3.40.50.300">
    <property type="entry name" value="P-loop containing nucleotide triphosphate hydrolases"/>
    <property type="match status" value="1"/>
</dbReference>